<dbReference type="Proteomes" id="UP000824633">
    <property type="component" value="Chromosome"/>
</dbReference>
<organism evidence="1 2">
    <name type="scientific">Clostridium gelidum</name>
    <dbReference type="NCBI Taxonomy" id="704125"/>
    <lineage>
        <taxon>Bacteria</taxon>
        <taxon>Bacillati</taxon>
        <taxon>Bacillota</taxon>
        <taxon>Clostridia</taxon>
        <taxon>Eubacteriales</taxon>
        <taxon>Clostridiaceae</taxon>
        <taxon>Clostridium</taxon>
    </lineage>
</organism>
<keyword evidence="2" id="KW-1185">Reference proteome</keyword>
<dbReference type="EMBL" id="AP024849">
    <property type="protein sequence ID" value="BCZ46683.1"/>
    <property type="molecule type" value="Genomic_DNA"/>
</dbReference>
<evidence type="ECO:0000313" key="1">
    <source>
        <dbReference type="EMBL" id="BCZ46683.1"/>
    </source>
</evidence>
<proteinExistence type="predicted"/>
<accession>A0ABM7TC50</accession>
<reference evidence="2" key="1">
    <citation type="submission" date="2021-07" db="EMBL/GenBank/DDBJ databases">
        <title>Complete genome sequencing of a Clostridium isolate.</title>
        <authorList>
            <person name="Ueki A."/>
            <person name="Tonouchi A."/>
        </authorList>
    </citation>
    <scope>NUCLEOTIDE SEQUENCE [LARGE SCALE GENOMIC DNA]</scope>
    <source>
        <strain evidence="2">C5S11</strain>
    </source>
</reference>
<gene>
    <name evidence="1" type="ORF">psyc5s11_27500</name>
</gene>
<dbReference type="RefSeq" id="WP_224033099.1">
    <property type="nucleotide sequence ID" value="NZ_AP024849.1"/>
</dbReference>
<name>A0ABM7TC50_9CLOT</name>
<protein>
    <submittedName>
        <fullName evidence="1">Uncharacterized protein</fullName>
    </submittedName>
</protein>
<evidence type="ECO:0000313" key="2">
    <source>
        <dbReference type="Proteomes" id="UP000824633"/>
    </source>
</evidence>
<sequence length="250" mass="29810">MVTFETKCYENYFQLMLNSNYLETMIERCNYKFDKKILFINNVSDINQVKTYANKSVSKGIINEFYVVEEYAQAALDFFKIDKESFLGGYYYSIAELVSIFLCKTEYLLHFSSDSMMLANSESWIDDAINIMKQNEKFIVANPTWNNLFNEAKNESFDEIENWFVGSGFSDQCYLIKSDVFKNNIYNFHHKCSQRYPKYGGELFEKRVDSYMRCNNLYRLTNKNCSYMHENIPKTSYLNQINWFDRNTQK</sequence>